<dbReference type="AlphaFoldDB" id="A0AB39QE60"/>
<protein>
    <submittedName>
        <fullName evidence="2">Uncharacterized protein</fullName>
    </submittedName>
</protein>
<gene>
    <name evidence="2" type="ORF">AB5J49_00980</name>
</gene>
<evidence type="ECO:0000256" key="1">
    <source>
        <dbReference type="SAM" id="MobiDB-lite"/>
    </source>
</evidence>
<organism evidence="2">
    <name type="scientific">Streptomyces sp. R28</name>
    <dbReference type="NCBI Taxonomy" id="3238628"/>
    <lineage>
        <taxon>Bacteria</taxon>
        <taxon>Bacillati</taxon>
        <taxon>Actinomycetota</taxon>
        <taxon>Actinomycetes</taxon>
        <taxon>Kitasatosporales</taxon>
        <taxon>Streptomycetaceae</taxon>
        <taxon>Streptomyces</taxon>
    </lineage>
</organism>
<evidence type="ECO:0000313" key="2">
    <source>
        <dbReference type="EMBL" id="XDQ40784.1"/>
    </source>
</evidence>
<feature type="region of interest" description="Disordered" evidence="1">
    <location>
        <begin position="1"/>
        <end position="21"/>
    </location>
</feature>
<proteinExistence type="predicted"/>
<dbReference type="EMBL" id="CP163439">
    <property type="protein sequence ID" value="XDQ40784.1"/>
    <property type="molecule type" value="Genomic_DNA"/>
</dbReference>
<name>A0AB39QE60_9ACTN</name>
<accession>A0AB39QE60</accession>
<sequence>MAEEGVRGGADQPLGQAGRLRHQVEVASHGGGDAVHHLPHAALTLGNRPTMARAHTALTPAAHELVGVGSGMLTLGPGSAHVADLADTLGRTRGRFDESRRRTGE</sequence>
<reference evidence="2" key="1">
    <citation type="submission" date="2024-07" db="EMBL/GenBank/DDBJ databases">
        <authorList>
            <person name="Yu S.T."/>
        </authorList>
    </citation>
    <scope>NUCLEOTIDE SEQUENCE</scope>
    <source>
        <strain evidence="2">R28</strain>
    </source>
</reference>
<dbReference type="RefSeq" id="WP_369175496.1">
    <property type="nucleotide sequence ID" value="NZ_CP163439.1"/>
</dbReference>